<keyword evidence="1" id="KW-0812">Transmembrane</keyword>
<accession>A0ABS6FAC0</accession>
<proteinExistence type="predicted"/>
<feature type="transmembrane region" description="Helical" evidence="1">
    <location>
        <begin position="64"/>
        <end position="88"/>
    </location>
</feature>
<dbReference type="EMBL" id="JAHLQN010000001">
    <property type="protein sequence ID" value="MBU5627240.1"/>
    <property type="molecule type" value="Genomic_DNA"/>
</dbReference>
<protein>
    <submittedName>
        <fullName evidence="2">Uncharacterized protein</fullName>
    </submittedName>
</protein>
<comment type="caution">
    <text evidence="2">The sequence shown here is derived from an EMBL/GenBank/DDBJ whole genome shotgun (WGS) entry which is preliminary data.</text>
</comment>
<dbReference type="Proteomes" id="UP000787672">
    <property type="component" value="Unassembled WGS sequence"/>
</dbReference>
<reference evidence="2 3" key="1">
    <citation type="submission" date="2021-06" db="EMBL/GenBank/DDBJ databases">
        <authorList>
            <person name="Sun Q."/>
            <person name="Li D."/>
        </authorList>
    </citation>
    <scope>NUCLEOTIDE SEQUENCE [LARGE SCALE GENOMIC DNA]</scope>
    <source>
        <strain evidence="2 3">MSJ-2</strain>
    </source>
</reference>
<evidence type="ECO:0000256" key="1">
    <source>
        <dbReference type="SAM" id="Phobius"/>
    </source>
</evidence>
<feature type="transmembrane region" description="Helical" evidence="1">
    <location>
        <begin position="7"/>
        <end position="28"/>
    </location>
</feature>
<evidence type="ECO:0000313" key="2">
    <source>
        <dbReference type="EMBL" id="MBU5627240.1"/>
    </source>
</evidence>
<feature type="transmembrane region" description="Helical" evidence="1">
    <location>
        <begin position="34"/>
        <end position="52"/>
    </location>
</feature>
<keyword evidence="1" id="KW-1133">Transmembrane helix</keyword>
<sequence length="138" mass="14618">MGYKIGFSIGYGIVTLAYGAILLLLTGFASPGAWLGLACTVLVLGLCLAAVWKDAFRAGIAHLPMALGAVLTIFFVLQLVVGVIVTFLPLKWGAIVEIVLVAACLLCGGGTVLGGRMIAERERENRAKRAARNEEEER</sequence>
<feature type="transmembrane region" description="Helical" evidence="1">
    <location>
        <begin position="94"/>
        <end position="119"/>
    </location>
</feature>
<keyword evidence="1" id="KW-0472">Membrane</keyword>
<name>A0ABS6FAC0_9FIRM</name>
<dbReference type="RefSeq" id="WP_216632616.1">
    <property type="nucleotide sequence ID" value="NZ_JAHLQN010000001.1"/>
</dbReference>
<gene>
    <name evidence="2" type="ORF">KQI82_10005</name>
</gene>
<evidence type="ECO:0000313" key="3">
    <source>
        <dbReference type="Proteomes" id="UP000787672"/>
    </source>
</evidence>
<keyword evidence="3" id="KW-1185">Reference proteome</keyword>
<organism evidence="2 3">
    <name type="scientific">Dysosmobacter acutus</name>
    <dbReference type="NCBI Taxonomy" id="2841504"/>
    <lineage>
        <taxon>Bacteria</taxon>
        <taxon>Bacillati</taxon>
        <taxon>Bacillota</taxon>
        <taxon>Clostridia</taxon>
        <taxon>Eubacteriales</taxon>
        <taxon>Oscillospiraceae</taxon>
        <taxon>Dysosmobacter</taxon>
    </lineage>
</organism>